<evidence type="ECO:0000313" key="3">
    <source>
        <dbReference type="Proteomes" id="UP000468766"/>
    </source>
</evidence>
<feature type="transmembrane region" description="Helical" evidence="1">
    <location>
        <begin position="178"/>
        <end position="202"/>
    </location>
</feature>
<keyword evidence="1" id="KW-0812">Transmembrane</keyword>
<dbReference type="PANTHER" id="PTHR41324">
    <property type="entry name" value="MEMBRANE PROTEIN-RELATED"/>
    <property type="match status" value="1"/>
</dbReference>
<accession>A0A6I0EZC9</accession>
<name>A0A6I0EZC9_9FIRM</name>
<keyword evidence="3" id="KW-1185">Reference proteome</keyword>
<dbReference type="SUPFAM" id="SSF56796">
    <property type="entry name" value="Dehydroquinate synthase-like"/>
    <property type="match status" value="1"/>
</dbReference>
<feature type="transmembrane region" description="Helical" evidence="1">
    <location>
        <begin position="223"/>
        <end position="241"/>
    </location>
</feature>
<dbReference type="AlphaFoldDB" id="A0A6I0EZC9"/>
<feature type="transmembrane region" description="Helical" evidence="1">
    <location>
        <begin position="57"/>
        <end position="90"/>
    </location>
</feature>
<evidence type="ECO:0000313" key="2">
    <source>
        <dbReference type="EMBL" id="KAB2953866.1"/>
    </source>
</evidence>
<evidence type="ECO:0000256" key="1">
    <source>
        <dbReference type="SAM" id="Phobius"/>
    </source>
</evidence>
<gene>
    <name evidence="2" type="ORF">F9B85_04455</name>
</gene>
<dbReference type="Pfam" id="PF09991">
    <property type="entry name" value="DUF2232"/>
    <property type="match status" value="1"/>
</dbReference>
<reference evidence="2 3" key="1">
    <citation type="submission" date="2019-10" db="EMBL/GenBank/DDBJ databases">
        <title>Whole-genome sequence of the extremophile Heliorestis acidaminivorans DSM 24790.</title>
        <authorList>
            <person name="Kyndt J.A."/>
            <person name="Meyer T.E."/>
        </authorList>
    </citation>
    <scope>NUCLEOTIDE SEQUENCE [LARGE SCALE GENOMIC DNA]</scope>
    <source>
        <strain evidence="2 3">DSM 24790</strain>
    </source>
</reference>
<comment type="caution">
    <text evidence="2">The sequence shown here is derived from an EMBL/GenBank/DDBJ whole genome shotgun (WGS) entry which is preliminary data.</text>
</comment>
<organism evidence="2 3">
    <name type="scientific">Heliorestis acidaminivorans</name>
    <dbReference type="NCBI Taxonomy" id="553427"/>
    <lineage>
        <taxon>Bacteria</taxon>
        <taxon>Bacillati</taxon>
        <taxon>Bacillota</taxon>
        <taxon>Clostridia</taxon>
        <taxon>Eubacteriales</taxon>
        <taxon>Heliobacteriaceae</taxon>
        <taxon>Heliorestis</taxon>
    </lineage>
</organism>
<proteinExistence type="predicted"/>
<protein>
    <submittedName>
        <fullName evidence="2">DUF2232 domain-containing protein</fullName>
    </submittedName>
</protein>
<keyword evidence="1" id="KW-1133">Transmembrane helix</keyword>
<dbReference type="RefSeq" id="WP_151618924.1">
    <property type="nucleotide sequence ID" value="NZ_WBXO01000002.1"/>
</dbReference>
<dbReference type="Proteomes" id="UP000468766">
    <property type="component" value="Unassembled WGS sequence"/>
</dbReference>
<feature type="transmembrane region" description="Helical" evidence="1">
    <location>
        <begin position="12"/>
        <end position="37"/>
    </location>
</feature>
<feature type="transmembrane region" description="Helical" evidence="1">
    <location>
        <begin position="102"/>
        <end position="122"/>
    </location>
</feature>
<sequence>MPTRTIVESTLLAIVTALLAILGIIFLPISPLISLFWTVPIVVVVVRHDWNAAIYTLSLSTALIAVFLGPMPALMIFLLYGVLAIAYGYAFRHLWTTFRTALLGMAVSILTTALFVLAGVYLTGFSLADLEAQVALSVEEVIEFYRTSGLIEQYEQQGITEEVMRELFTDFLRLVKNMLPSILIIYSSFVALMNLLLARWVIRKLTLPAPALSSFKEWRLPWHFVWVVITALATLLAGDYWDIDWLYLLGLNILYVIYPVLLILGLSLLFYILERIPSAPFIWVFLTFFTLMFFKGMMIFLATLAVFDLLFDYRDSFDKYMDSKN</sequence>
<dbReference type="EMBL" id="WBXO01000002">
    <property type="protein sequence ID" value="KAB2953866.1"/>
    <property type="molecule type" value="Genomic_DNA"/>
</dbReference>
<dbReference type="PANTHER" id="PTHR41324:SF1">
    <property type="entry name" value="DUF2232 DOMAIN-CONTAINING PROTEIN"/>
    <property type="match status" value="1"/>
</dbReference>
<dbReference type="InterPro" id="IPR018710">
    <property type="entry name" value="DUF2232"/>
</dbReference>
<feature type="transmembrane region" description="Helical" evidence="1">
    <location>
        <begin position="280"/>
        <end position="307"/>
    </location>
</feature>
<feature type="transmembrane region" description="Helical" evidence="1">
    <location>
        <begin position="253"/>
        <end position="273"/>
    </location>
</feature>
<keyword evidence="1" id="KW-0472">Membrane</keyword>
<dbReference type="OrthoDB" id="1726902at2"/>